<feature type="signal peptide" evidence="2">
    <location>
        <begin position="1"/>
        <end position="24"/>
    </location>
</feature>
<evidence type="ECO:0000313" key="7">
    <source>
        <dbReference type="Proteomes" id="UP000215043"/>
    </source>
</evidence>
<comment type="similarity">
    <text evidence="1">Belongs to the Cu-Zn superoxide dismutase family.</text>
</comment>
<protein>
    <submittedName>
        <fullName evidence="4">Superoxide dismutase family protein</fullName>
    </submittedName>
</protein>
<dbReference type="HOGENOM" id="CLU_095346_1_0_11"/>
<feature type="chain" id="PRO_5001944566" evidence="2">
    <location>
        <begin position="25"/>
        <end position="191"/>
    </location>
</feature>
<dbReference type="EMBL" id="CP022752">
    <property type="protein sequence ID" value="ASU80430.1"/>
    <property type="molecule type" value="Genomic_DNA"/>
</dbReference>
<dbReference type="EMBL" id="JPMV01000009">
    <property type="protein sequence ID" value="KGI82900.1"/>
    <property type="molecule type" value="Genomic_DNA"/>
</dbReference>
<evidence type="ECO:0000313" key="4">
    <source>
        <dbReference type="EMBL" id="ASU80430.1"/>
    </source>
</evidence>
<accession>A0A099DBX1</accession>
<dbReference type="eggNOG" id="COG2032">
    <property type="taxonomic scope" value="Bacteria"/>
</dbReference>
<dbReference type="Proteomes" id="UP000029737">
    <property type="component" value="Unassembled WGS sequence"/>
</dbReference>
<dbReference type="Pfam" id="PF00080">
    <property type="entry name" value="Sod_Cu"/>
    <property type="match status" value="1"/>
</dbReference>
<dbReference type="InterPro" id="IPR036423">
    <property type="entry name" value="SOD-like_Cu/Zn_dom_sf"/>
</dbReference>
<dbReference type="InterPro" id="IPR001424">
    <property type="entry name" value="SOD_Cu_Zn_dom"/>
</dbReference>
<evidence type="ECO:0000259" key="3">
    <source>
        <dbReference type="Pfam" id="PF00080"/>
    </source>
</evidence>
<dbReference type="Gene3D" id="2.60.40.200">
    <property type="entry name" value="Superoxide dismutase, copper/zinc binding domain"/>
    <property type="match status" value="1"/>
</dbReference>
<feature type="domain" description="Superoxide dismutase copper/zinc binding" evidence="3">
    <location>
        <begin position="75"/>
        <end position="186"/>
    </location>
</feature>
<reference evidence="5 6" key="1">
    <citation type="journal article" date="2014" name="PLoS ONE">
        <title>Identification and Characterization of a New Erythromycin Biosynthetic Gene Cluster in Actinopolyspora erythraea YIM90600, a Novel Erythronolide-Producing Halophilic Actinomycete Isolated from Salt Field.</title>
        <authorList>
            <person name="Chen D."/>
            <person name="Feng J."/>
            <person name="Huang L."/>
            <person name="Zhang Q."/>
            <person name="Wu J."/>
            <person name="Zhu X."/>
            <person name="Duan Y."/>
            <person name="Xu Z."/>
        </authorList>
    </citation>
    <scope>NUCLEOTIDE SEQUENCE [LARGE SCALE GENOMIC DNA]</scope>
    <source>
        <strain evidence="5 6">YIM90600</strain>
    </source>
</reference>
<dbReference type="SUPFAM" id="SSF49329">
    <property type="entry name" value="Cu,Zn superoxide dismutase-like"/>
    <property type="match status" value="1"/>
</dbReference>
<keyword evidence="2" id="KW-0732">Signal</keyword>
<evidence type="ECO:0000313" key="6">
    <source>
        <dbReference type="Proteomes" id="UP000029737"/>
    </source>
</evidence>
<name>A0A099DBX1_9ACTN</name>
<proteinExistence type="inferred from homology"/>
<dbReference type="AlphaFoldDB" id="A0A099DBX1"/>
<evidence type="ECO:0000313" key="5">
    <source>
        <dbReference type="EMBL" id="KGI82900.1"/>
    </source>
</evidence>
<reference evidence="4 7" key="2">
    <citation type="submission" date="2017-08" db="EMBL/GenBank/DDBJ databases">
        <title>The complete genome sequence of moderately halophilic actinomycete Actinopolyspora erythraea YIM 90600, the producer of novel erythromycin, novel actinopolysporins A-C and tubercidin.</title>
        <authorList>
            <person name="Yin M."/>
            <person name="Tang S."/>
        </authorList>
    </citation>
    <scope>NUCLEOTIDE SEQUENCE [LARGE SCALE GENOMIC DNA]</scope>
    <source>
        <strain evidence="4 7">YIM 90600</strain>
    </source>
</reference>
<dbReference type="RefSeq" id="WP_043569990.1">
    <property type="nucleotide sequence ID" value="NZ_CP022752.1"/>
</dbReference>
<gene>
    <name evidence="4" type="ORF">CDG81_21580</name>
    <name evidence="5" type="ORF">IL38_03295</name>
</gene>
<dbReference type="GO" id="GO:0006801">
    <property type="term" value="P:superoxide metabolic process"/>
    <property type="evidence" value="ECO:0007669"/>
    <property type="project" value="InterPro"/>
</dbReference>
<evidence type="ECO:0000256" key="1">
    <source>
        <dbReference type="ARBA" id="ARBA00010457"/>
    </source>
</evidence>
<keyword evidence="6" id="KW-1185">Reference proteome</keyword>
<dbReference type="OrthoDB" id="3297424at2"/>
<dbReference type="Proteomes" id="UP000215043">
    <property type="component" value="Chromosome"/>
</dbReference>
<organism evidence="4 7">
    <name type="scientific">Actinopolyspora erythraea</name>
    <dbReference type="NCBI Taxonomy" id="414996"/>
    <lineage>
        <taxon>Bacteria</taxon>
        <taxon>Bacillati</taxon>
        <taxon>Actinomycetota</taxon>
        <taxon>Actinomycetes</taxon>
        <taxon>Actinopolysporales</taxon>
        <taxon>Actinopolysporaceae</taxon>
        <taxon>Actinopolyspora</taxon>
    </lineage>
</organism>
<evidence type="ECO:0000256" key="2">
    <source>
        <dbReference type="SAM" id="SignalP"/>
    </source>
</evidence>
<dbReference type="KEGG" id="aey:CDG81_21580"/>
<sequence length="191" mass="19878">MRSATKAVLTVLALALAAPTAAQAEPASGNRHDRAVAHGVFAPYHETAEAITYAPELVPPGARMGVFANDLPGERTTVLAALEGLRPNRTYGAHVHTRPCGPEGSDAGPHFQQVPAPEGVSGDPAYANPRNEVWLDFRTDASGNAVTGAVGDWTPHRGEASSVVIHEHRTRTAPGVAGEAGARLACLNVPF</sequence>
<dbReference type="GO" id="GO:0046872">
    <property type="term" value="F:metal ion binding"/>
    <property type="evidence" value="ECO:0007669"/>
    <property type="project" value="InterPro"/>
</dbReference>